<accession>A0A238JGU1</accession>
<name>A0A238JGU1_9RHOB</name>
<dbReference type="AlphaFoldDB" id="A0A238JGU1"/>
<dbReference type="EMBL" id="FXXP01000002">
    <property type="protein sequence ID" value="SMX29414.1"/>
    <property type="molecule type" value="Genomic_DNA"/>
</dbReference>
<reference evidence="2" key="1">
    <citation type="submission" date="2017-05" db="EMBL/GenBank/DDBJ databases">
        <authorList>
            <person name="Rodrigo-Torres L."/>
            <person name="Arahal R. D."/>
            <person name="Lucena T."/>
        </authorList>
    </citation>
    <scope>NUCLEOTIDE SEQUENCE [LARGE SCALE GENOMIC DNA]</scope>
    <source>
        <strain evidence="2">CECT 8649</strain>
    </source>
</reference>
<evidence type="ECO:0000313" key="1">
    <source>
        <dbReference type="EMBL" id="SMX29414.1"/>
    </source>
</evidence>
<evidence type="ECO:0000313" key="2">
    <source>
        <dbReference type="Proteomes" id="UP000225972"/>
    </source>
</evidence>
<organism evidence="1 2">
    <name type="scientific">Pelagimonas phthalicica</name>
    <dbReference type="NCBI Taxonomy" id="1037362"/>
    <lineage>
        <taxon>Bacteria</taxon>
        <taxon>Pseudomonadati</taxon>
        <taxon>Pseudomonadota</taxon>
        <taxon>Alphaproteobacteria</taxon>
        <taxon>Rhodobacterales</taxon>
        <taxon>Roseobacteraceae</taxon>
        <taxon>Pelagimonas</taxon>
    </lineage>
</organism>
<dbReference type="RefSeq" id="WP_099247403.1">
    <property type="nucleotide sequence ID" value="NZ_FXXP01000002.1"/>
</dbReference>
<proteinExistence type="predicted"/>
<sequence length="141" mass="15351">MSLTRGQLIALATAPLLIGFALRLPLAVLPDAEASAVSEHVLVGSRAENALHFATQNRFDLRSYQDGKWQAETGARSYPNPAVAEALVSSAACADADCQFFWAERADYDGLVAQAVGRSYRYLWAEAEGKVVALIEDHKLW</sequence>
<dbReference type="Proteomes" id="UP000225972">
    <property type="component" value="Unassembled WGS sequence"/>
</dbReference>
<dbReference type="OrthoDB" id="10009361at2"/>
<gene>
    <name evidence="1" type="ORF">TRP8649_03548</name>
</gene>
<protein>
    <submittedName>
        <fullName evidence="1">Uncharacterized protein</fullName>
    </submittedName>
</protein>
<keyword evidence="2" id="KW-1185">Reference proteome</keyword>